<name>A0ACC1CW34_9NEOP</name>
<evidence type="ECO:0000313" key="1">
    <source>
        <dbReference type="EMBL" id="KAJ0175811.1"/>
    </source>
</evidence>
<protein>
    <submittedName>
        <fullName evidence="1">Uncharacterized protein</fullName>
    </submittedName>
</protein>
<sequence length="260" mass="30166">MLKNLKTSIYLMIPKHHKADNQWDLLIFTQSWPPTVCKVWSDKPNHSCNLPSPEHWSIHGIWPTKLGTMGPSFCNKTWLFDPEQVRPIENTLEDMWINVEKETSLYSLWAHEWSKHGTCAAQLEQLNSEFKYFSKGLEFINDYTMTNILNEAGITPSDNKEYKITDFHNAINSKLGVNPAIECRKSKGKQYIVELRICFKKDLTITDCDGIVREVSVGNLRILSNCDTSKGIIYEYNAKPPQRILLQLYRLTNLIQWLTL</sequence>
<reference evidence="1 2" key="1">
    <citation type="journal article" date="2021" name="Front. Genet.">
        <title>Chromosome-Level Genome Assembly Reveals Significant Gene Expansion in the Toll and IMD Signaling Pathways of Dendrolimus kikuchii.</title>
        <authorList>
            <person name="Zhou J."/>
            <person name="Wu P."/>
            <person name="Xiong Z."/>
            <person name="Liu N."/>
            <person name="Zhao N."/>
            <person name="Ji M."/>
            <person name="Qiu Y."/>
            <person name="Yang B."/>
        </authorList>
    </citation>
    <scope>NUCLEOTIDE SEQUENCE [LARGE SCALE GENOMIC DNA]</scope>
    <source>
        <strain evidence="1">Ann1</strain>
    </source>
</reference>
<organism evidence="1 2">
    <name type="scientific">Dendrolimus kikuchii</name>
    <dbReference type="NCBI Taxonomy" id="765133"/>
    <lineage>
        <taxon>Eukaryota</taxon>
        <taxon>Metazoa</taxon>
        <taxon>Ecdysozoa</taxon>
        <taxon>Arthropoda</taxon>
        <taxon>Hexapoda</taxon>
        <taxon>Insecta</taxon>
        <taxon>Pterygota</taxon>
        <taxon>Neoptera</taxon>
        <taxon>Endopterygota</taxon>
        <taxon>Lepidoptera</taxon>
        <taxon>Glossata</taxon>
        <taxon>Ditrysia</taxon>
        <taxon>Bombycoidea</taxon>
        <taxon>Lasiocampidae</taxon>
        <taxon>Dendrolimus</taxon>
    </lineage>
</organism>
<accession>A0ACC1CW34</accession>
<dbReference type="Proteomes" id="UP000824533">
    <property type="component" value="Linkage Group LG15"/>
</dbReference>
<gene>
    <name evidence="1" type="ORF">K1T71_008970</name>
</gene>
<keyword evidence="2" id="KW-1185">Reference proteome</keyword>
<comment type="caution">
    <text evidence="1">The sequence shown here is derived from an EMBL/GenBank/DDBJ whole genome shotgun (WGS) entry which is preliminary data.</text>
</comment>
<proteinExistence type="predicted"/>
<evidence type="ECO:0000313" key="2">
    <source>
        <dbReference type="Proteomes" id="UP000824533"/>
    </source>
</evidence>
<dbReference type="EMBL" id="CM034401">
    <property type="protein sequence ID" value="KAJ0175811.1"/>
    <property type="molecule type" value="Genomic_DNA"/>
</dbReference>